<evidence type="ECO:0000256" key="9">
    <source>
        <dbReference type="NCBIfam" id="TIGR01400"/>
    </source>
</evidence>
<accession>A0A8J3F285</accession>
<dbReference type="PRINTS" id="PR00953">
    <property type="entry name" value="TYPE3IMRPROT"/>
</dbReference>
<feature type="transmembrane region" description="Helical" evidence="10">
    <location>
        <begin position="122"/>
        <end position="145"/>
    </location>
</feature>
<evidence type="ECO:0000256" key="5">
    <source>
        <dbReference type="ARBA" id="ARBA00022692"/>
    </source>
</evidence>
<dbReference type="GO" id="GO:0009425">
    <property type="term" value="C:bacterial-type flagellum basal body"/>
    <property type="evidence" value="ECO:0007669"/>
    <property type="project" value="UniProtKB-SubCell"/>
</dbReference>
<proteinExistence type="inferred from homology"/>
<evidence type="ECO:0000313" key="11">
    <source>
        <dbReference type="EMBL" id="GGI14196.1"/>
    </source>
</evidence>
<evidence type="ECO:0000256" key="10">
    <source>
        <dbReference type="RuleBase" id="RU362071"/>
    </source>
</evidence>
<dbReference type="GO" id="GO:0006605">
    <property type="term" value="P:protein targeting"/>
    <property type="evidence" value="ECO:0007669"/>
    <property type="project" value="UniProtKB-UniRule"/>
</dbReference>
<dbReference type="PANTHER" id="PTHR30065">
    <property type="entry name" value="FLAGELLAR BIOSYNTHETIC PROTEIN FLIR"/>
    <property type="match status" value="1"/>
</dbReference>
<keyword evidence="5 10" id="KW-0812">Transmembrane</keyword>
<feature type="transmembrane region" description="Helical" evidence="10">
    <location>
        <begin position="210"/>
        <end position="237"/>
    </location>
</feature>
<dbReference type="PANTHER" id="PTHR30065:SF1">
    <property type="entry name" value="SURFACE PRESENTATION OF ANTIGENS PROTEIN SPAR"/>
    <property type="match status" value="1"/>
</dbReference>
<comment type="function">
    <text evidence="1 10">Role in flagellar biosynthesis.</text>
</comment>
<dbReference type="InterPro" id="IPR002010">
    <property type="entry name" value="T3SS_IM_R"/>
</dbReference>
<organism evidence="11 12">
    <name type="scientific">Gottfriedia solisilvae</name>
    <dbReference type="NCBI Taxonomy" id="1516104"/>
    <lineage>
        <taxon>Bacteria</taxon>
        <taxon>Bacillati</taxon>
        <taxon>Bacillota</taxon>
        <taxon>Bacilli</taxon>
        <taxon>Bacillales</taxon>
        <taxon>Bacillaceae</taxon>
        <taxon>Gottfriedia</taxon>
    </lineage>
</organism>
<dbReference type="AlphaFoldDB" id="A0A8J3F285"/>
<evidence type="ECO:0000313" key="12">
    <source>
        <dbReference type="Proteomes" id="UP000626244"/>
    </source>
</evidence>
<evidence type="ECO:0000256" key="4">
    <source>
        <dbReference type="ARBA" id="ARBA00022475"/>
    </source>
</evidence>
<evidence type="ECO:0000256" key="7">
    <source>
        <dbReference type="ARBA" id="ARBA00023136"/>
    </source>
</evidence>
<dbReference type="OrthoDB" id="9807748at2"/>
<comment type="caution">
    <text evidence="11">The sequence shown here is derived from an EMBL/GenBank/DDBJ whole genome shotgun (WGS) entry which is preliminary data.</text>
</comment>
<dbReference type="RefSeq" id="WP_087998530.1">
    <property type="nucleotide sequence ID" value="NZ_BMHB01000001.1"/>
</dbReference>
<keyword evidence="11" id="KW-0282">Flagellum</keyword>
<feature type="transmembrane region" description="Helical" evidence="10">
    <location>
        <begin position="172"/>
        <end position="198"/>
    </location>
</feature>
<dbReference type="InterPro" id="IPR006303">
    <property type="entry name" value="FliR"/>
</dbReference>
<keyword evidence="11" id="KW-0966">Cell projection</keyword>
<feature type="transmembrane region" description="Helical" evidence="10">
    <location>
        <begin position="35"/>
        <end position="53"/>
    </location>
</feature>
<comment type="subcellular location">
    <subcellularLocation>
        <location evidence="10">Cell membrane</location>
        <topology evidence="10">Multi-pass membrane protein</topology>
    </subcellularLocation>
    <subcellularLocation>
        <location evidence="10">Bacterial flagellum basal body</location>
    </subcellularLocation>
</comment>
<comment type="similarity">
    <text evidence="2 10">Belongs to the FliR/MopE/SpaR family.</text>
</comment>
<name>A0A8J3F285_9BACI</name>
<gene>
    <name evidence="11" type="primary">fliR</name>
    <name evidence="11" type="ORF">GCM10007380_21730</name>
</gene>
<keyword evidence="11" id="KW-0969">Cilium</keyword>
<keyword evidence="6 10" id="KW-1133">Transmembrane helix</keyword>
<evidence type="ECO:0000256" key="6">
    <source>
        <dbReference type="ARBA" id="ARBA00022989"/>
    </source>
</evidence>
<dbReference type="GO" id="GO:0005886">
    <property type="term" value="C:plasma membrane"/>
    <property type="evidence" value="ECO:0007669"/>
    <property type="project" value="UniProtKB-SubCell"/>
</dbReference>
<evidence type="ECO:0000256" key="1">
    <source>
        <dbReference type="ARBA" id="ARBA00002578"/>
    </source>
</evidence>
<feature type="transmembrane region" description="Helical" evidence="10">
    <location>
        <begin position="6"/>
        <end position="28"/>
    </location>
</feature>
<reference evidence="12" key="1">
    <citation type="journal article" date="2019" name="Int. J. Syst. Evol. Microbiol.">
        <title>The Global Catalogue of Microorganisms (GCM) 10K type strain sequencing project: providing services to taxonomists for standard genome sequencing and annotation.</title>
        <authorList>
            <consortium name="The Broad Institute Genomics Platform"/>
            <consortium name="The Broad Institute Genome Sequencing Center for Infectious Disease"/>
            <person name="Wu L."/>
            <person name="Ma J."/>
        </authorList>
    </citation>
    <scope>NUCLEOTIDE SEQUENCE [LARGE SCALE GENOMIC DNA]</scope>
    <source>
        <strain evidence="12">CGMCC 1.14993</strain>
    </source>
</reference>
<keyword evidence="8 10" id="KW-0975">Bacterial flagellum</keyword>
<dbReference type="Proteomes" id="UP000626244">
    <property type="component" value="Unassembled WGS sequence"/>
</dbReference>
<evidence type="ECO:0000256" key="2">
    <source>
        <dbReference type="ARBA" id="ARBA00009772"/>
    </source>
</evidence>
<protein>
    <recommendedName>
        <fullName evidence="3 9">Flagellar biosynthetic protein FliR</fullName>
    </recommendedName>
</protein>
<evidence type="ECO:0000256" key="3">
    <source>
        <dbReference type="ARBA" id="ARBA00021717"/>
    </source>
</evidence>
<dbReference type="NCBIfam" id="TIGR01400">
    <property type="entry name" value="fliR"/>
    <property type="match status" value="1"/>
</dbReference>
<sequence length="258" mass="28396">METLYQSIPAFLLIFVRISSFFVSVPIFSNRSIPTSHKVGFSFFTSYIAFFLVEQQPLLNIDNYLFLLMKEAVIGLALGLIAFIVMSAIQIAGGLIDFQVGFSMASVFDPQTGMQNPITAQFLNAITILFLLSVNAHHLLLQGIINSFKIIPVNSTGLPIGHEEFVLEVVKIFIAMFVIAFQMALPIVASLFLVDIALGILTRIVPQLNIFVVGLPLKVIIAFILLIIGLPTMMILVQHLFELVVQSTNSLIQLIGGI</sequence>
<dbReference type="Pfam" id="PF01311">
    <property type="entry name" value="Bac_export_1"/>
    <property type="match status" value="1"/>
</dbReference>
<keyword evidence="4 10" id="KW-1003">Cell membrane</keyword>
<keyword evidence="7 10" id="KW-0472">Membrane</keyword>
<keyword evidence="12" id="KW-1185">Reference proteome</keyword>
<dbReference type="GO" id="GO:0044780">
    <property type="term" value="P:bacterial-type flagellum assembly"/>
    <property type="evidence" value="ECO:0007669"/>
    <property type="project" value="UniProtKB-UniRule"/>
</dbReference>
<feature type="transmembrane region" description="Helical" evidence="10">
    <location>
        <begin position="73"/>
        <end position="96"/>
    </location>
</feature>
<evidence type="ECO:0000256" key="8">
    <source>
        <dbReference type="ARBA" id="ARBA00023143"/>
    </source>
</evidence>
<dbReference type="EMBL" id="BMHB01000001">
    <property type="protein sequence ID" value="GGI14196.1"/>
    <property type="molecule type" value="Genomic_DNA"/>
</dbReference>